<feature type="compositionally biased region" description="Polar residues" evidence="1">
    <location>
        <begin position="1"/>
        <end position="21"/>
    </location>
</feature>
<keyword evidence="4" id="KW-1185">Reference proteome</keyword>
<feature type="transmembrane region" description="Helical" evidence="2">
    <location>
        <begin position="750"/>
        <end position="770"/>
    </location>
</feature>
<gene>
    <name evidence="3" type="ORF">HYALB_00007001</name>
</gene>
<protein>
    <submittedName>
        <fullName evidence="3">Uncharacterized protein</fullName>
    </submittedName>
</protein>
<evidence type="ECO:0000256" key="2">
    <source>
        <dbReference type="SAM" id="Phobius"/>
    </source>
</evidence>
<name>A0A9N9LHA2_9HELO</name>
<accession>A0A9N9LHA2</accession>
<keyword evidence="2" id="KW-1133">Transmembrane helix</keyword>
<organism evidence="3 4">
    <name type="scientific">Hymenoscyphus albidus</name>
    <dbReference type="NCBI Taxonomy" id="595503"/>
    <lineage>
        <taxon>Eukaryota</taxon>
        <taxon>Fungi</taxon>
        <taxon>Dikarya</taxon>
        <taxon>Ascomycota</taxon>
        <taxon>Pezizomycotina</taxon>
        <taxon>Leotiomycetes</taxon>
        <taxon>Helotiales</taxon>
        <taxon>Helotiaceae</taxon>
        <taxon>Hymenoscyphus</taxon>
    </lineage>
</organism>
<dbReference type="AlphaFoldDB" id="A0A9N9LHA2"/>
<dbReference type="Proteomes" id="UP000701801">
    <property type="component" value="Unassembled WGS sequence"/>
</dbReference>
<keyword evidence="2" id="KW-0472">Membrane</keyword>
<comment type="caution">
    <text evidence="3">The sequence shown here is derived from an EMBL/GenBank/DDBJ whole genome shotgun (WGS) entry which is preliminary data.</text>
</comment>
<proteinExistence type="predicted"/>
<feature type="transmembrane region" description="Helical" evidence="2">
    <location>
        <begin position="673"/>
        <end position="690"/>
    </location>
</feature>
<feature type="region of interest" description="Disordered" evidence="1">
    <location>
        <begin position="1"/>
        <end position="46"/>
    </location>
</feature>
<evidence type="ECO:0000313" key="4">
    <source>
        <dbReference type="Proteomes" id="UP000701801"/>
    </source>
</evidence>
<sequence length="780" mass="87620">MLSSFKSQVREPQQNYITQKPTRNDLEAGRQNTSKGLPPRSGGRLKRGANNIEYNFAHLETKSNAELSERLFWYQDFGSRPSTGFRLSKNDTFATCLVRLRSALKQNTKLSPSSYLQLCIINTSPLPEQVLSPPVRLFSSMVGRLDGILKFPAVAIGIELEHAWGGLSECAFRSIECPEELLKVEHISLPEFRHQFLSHTFVDCKCKTFNIPRITKFVTAESSHPDTAVTTVEKSSSKKPRAARLAIELPSHGRQETSAASKAQLAQCCRIFDRSTASFSFTWQRSTPKYESGFSTFSREEYATPPSCSYAEIFYQDDRSIPGPRRVMMAINNKLYNNAPLSTEEPVLLDEIKHFLRTRKADDPEVWPFMLLLQSAPRSMGYSLLPIFTILEIIVRDTASFLKEASDEIHHLSFLSRHSPSANIVNYLSHLDSCRESALMGLSHAYGIARDLAAVVKQKGKTRNQDNTATTIEGEFLKEKREDMKFLMEQLEEHLRDKIRSESVLMKERRMLLQCRQVSTLTWIVIVWVPVSLLIGIFSMNVTSPSHIFGHKNPSSTPILATAQSILPTSSFSSLPATTIVARQVTKTTLTSVETTTSLAPAQTPDVTISTNTTKALPESLSGRPSQPYHFSFALFLFLLPIIPILATFLNLTLPSILRITSQSTSSLRTSPAFTPLIFLLYYLLTYWLIPSTLSLKATQNSNLKISSLPHAGHNPISTPSFILSLSTTSLIFLTNLTISLVYHKNALKIFIWLFFGGLLLVSYCVDYFSDWEKGRRGWA</sequence>
<evidence type="ECO:0000313" key="3">
    <source>
        <dbReference type="EMBL" id="CAG8973728.1"/>
    </source>
</evidence>
<feature type="transmembrane region" description="Helical" evidence="2">
    <location>
        <begin position="722"/>
        <end position="743"/>
    </location>
</feature>
<keyword evidence="2" id="KW-0812">Transmembrane</keyword>
<feature type="transmembrane region" description="Helical" evidence="2">
    <location>
        <begin position="629"/>
        <end position="652"/>
    </location>
</feature>
<evidence type="ECO:0000256" key="1">
    <source>
        <dbReference type="SAM" id="MobiDB-lite"/>
    </source>
</evidence>
<reference evidence="3" key="1">
    <citation type="submission" date="2021-07" db="EMBL/GenBank/DDBJ databases">
        <authorList>
            <person name="Durling M."/>
        </authorList>
    </citation>
    <scope>NUCLEOTIDE SEQUENCE</scope>
</reference>
<feature type="transmembrane region" description="Helical" evidence="2">
    <location>
        <begin position="518"/>
        <end position="540"/>
    </location>
</feature>
<dbReference type="EMBL" id="CAJVRM010000078">
    <property type="protein sequence ID" value="CAG8973728.1"/>
    <property type="molecule type" value="Genomic_DNA"/>
</dbReference>
<dbReference type="OrthoDB" id="3231000at2759"/>